<dbReference type="GO" id="GO:0022625">
    <property type="term" value="C:cytosolic large ribosomal subunit"/>
    <property type="evidence" value="ECO:0007669"/>
    <property type="project" value="TreeGrafter"/>
</dbReference>
<dbReference type="AlphaFoldDB" id="A0A133Y6Y4"/>
<sequence>MPGHRKLGRLTSHRLAMLNGIVTRLLVDGKVETTYMRAKEAQKIAEKLITLAIPVHDKYTTREVVASRAKLDGKGKKVLERKKVERNGKTVEYDVVSRELTTKSVKVDSPARLAARRQAMLHITEMKDSEGKKVYPLNMLFDTIAPRYVDRKGGYTRITKLGVRRGDAAEMALVELI</sequence>
<reference evidence="6" key="1">
    <citation type="submission" date="2016-01" db="EMBL/GenBank/DDBJ databases">
        <authorList>
            <person name="Mitreva M."/>
            <person name="Pepin K.H."/>
            <person name="Mihindukulasuriya K.A."/>
            <person name="Fulton R."/>
            <person name="Fronick C."/>
            <person name="O'Laughlin M."/>
            <person name="Miner T."/>
            <person name="Herter B."/>
            <person name="Rosa B.A."/>
            <person name="Cordes M."/>
            <person name="Tomlinson C."/>
            <person name="Wollam A."/>
            <person name="Palsikar V.B."/>
            <person name="Mardis E.R."/>
            <person name="Wilson R.K."/>
        </authorList>
    </citation>
    <scope>NUCLEOTIDE SEQUENCE [LARGE SCALE GENOMIC DNA]</scope>
    <source>
        <strain evidence="6">KA00274</strain>
    </source>
</reference>
<dbReference type="Gene3D" id="3.90.1030.10">
    <property type="entry name" value="Ribosomal protein L17"/>
    <property type="match status" value="1"/>
</dbReference>
<comment type="caution">
    <text evidence="5">The sequence shown here is derived from an EMBL/GenBank/DDBJ whole genome shotgun (WGS) entry which is preliminary data.</text>
</comment>
<proteinExistence type="inferred from homology"/>
<evidence type="ECO:0000256" key="2">
    <source>
        <dbReference type="ARBA" id="ARBA00022980"/>
    </source>
</evidence>
<dbReference type="SUPFAM" id="SSF64263">
    <property type="entry name" value="Prokaryotic ribosomal protein L17"/>
    <property type="match status" value="1"/>
</dbReference>
<keyword evidence="6" id="KW-1185">Reference proteome</keyword>
<keyword evidence="2 4" id="KW-0689">Ribosomal protein</keyword>
<dbReference type="InterPro" id="IPR036373">
    <property type="entry name" value="Ribosomal_bL17_sf"/>
</dbReference>
<evidence type="ECO:0000313" key="6">
    <source>
        <dbReference type="Proteomes" id="UP000070080"/>
    </source>
</evidence>
<dbReference type="PATRIC" id="fig|1497955.3.peg.1422"/>
<evidence type="ECO:0000313" key="5">
    <source>
        <dbReference type="EMBL" id="KXB38968.1"/>
    </source>
</evidence>
<dbReference type="GO" id="GO:0003735">
    <property type="term" value="F:structural constituent of ribosome"/>
    <property type="evidence" value="ECO:0007669"/>
    <property type="project" value="InterPro"/>
</dbReference>
<dbReference type="Pfam" id="PF01196">
    <property type="entry name" value="Ribosomal_L17"/>
    <property type="match status" value="1"/>
</dbReference>
<evidence type="ECO:0000256" key="1">
    <source>
        <dbReference type="ARBA" id="ARBA00008777"/>
    </source>
</evidence>
<dbReference type="InterPro" id="IPR000456">
    <property type="entry name" value="Ribosomal_bL17"/>
</dbReference>
<organism evidence="5 6">
    <name type="scientific">Amygdalobacter nucleatus</name>
    <dbReference type="NCBI Taxonomy" id="3029274"/>
    <lineage>
        <taxon>Bacteria</taxon>
        <taxon>Bacillati</taxon>
        <taxon>Bacillota</taxon>
        <taxon>Clostridia</taxon>
        <taxon>Eubacteriales</taxon>
        <taxon>Oscillospiraceae</taxon>
        <taxon>Amygdalobacter</taxon>
    </lineage>
</organism>
<comment type="similarity">
    <text evidence="1 4">Belongs to the bacterial ribosomal protein bL17 family.</text>
</comment>
<dbReference type="PANTHER" id="PTHR14413:SF16">
    <property type="entry name" value="LARGE RIBOSOMAL SUBUNIT PROTEIN BL17M"/>
    <property type="match status" value="1"/>
</dbReference>
<comment type="subunit">
    <text evidence="4">Part of the 50S ribosomal subunit. Contacts protein L32.</text>
</comment>
<dbReference type="STRING" id="1497955.HMPREF1872_01455"/>
<gene>
    <name evidence="4" type="primary">rplQ</name>
    <name evidence="5" type="ORF">HMPREF1872_01455</name>
</gene>
<evidence type="ECO:0000256" key="3">
    <source>
        <dbReference type="ARBA" id="ARBA00023274"/>
    </source>
</evidence>
<keyword evidence="3 4" id="KW-0687">Ribonucleoprotein</keyword>
<dbReference type="GO" id="GO:0006412">
    <property type="term" value="P:translation"/>
    <property type="evidence" value="ECO:0007669"/>
    <property type="project" value="UniProtKB-UniRule"/>
</dbReference>
<dbReference type="Proteomes" id="UP000070080">
    <property type="component" value="Unassembled WGS sequence"/>
</dbReference>
<dbReference type="HAMAP" id="MF_01368">
    <property type="entry name" value="Ribosomal_bL17"/>
    <property type="match status" value="1"/>
</dbReference>
<dbReference type="RefSeq" id="WP_066715152.1">
    <property type="nucleotide sequence ID" value="NZ_CP118869.1"/>
</dbReference>
<protein>
    <recommendedName>
        <fullName evidence="4">Large ribosomal subunit protein bL17</fullName>
    </recommendedName>
</protein>
<dbReference type="EMBL" id="LSCV01000045">
    <property type="protein sequence ID" value="KXB38968.1"/>
    <property type="molecule type" value="Genomic_DNA"/>
</dbReference>
<accession>A0A133Y6Y4</accession>
<name>A0A133Y6Y4_9FIRM</name>
<dbReference type="PANTHER" id="PTHR14413">
    <property type="entry name" value="RIBOSOMAL PROTEIN L17"/>
    <property type="match status" value="1"/>
</dbReference>
<evidence type="ECO:0000256" key="4">
    <source>
        <dbReference type="HAMAP-Rule" id="MF_01368"/>
    </source>
</evidence>
<dbReference type="OrthoDB" id="9809073at2"/>